<dbReference type="EMBL" id="CP041666">
    <property type="protein sequence ID" value="QDP39872.1"/>
    <property type="molecule type" value="Genomic_DNA"/>
</dbReference>
<dbReference type="KEGG" id="aqt:FN924_06660"/>
<dbReference type="OrthoDB" id="2087420at2"/>
<proteinExistence type="predicted"/>
<protein>
    <submittedName>
        <fullName evidence="2">Uncharacterized protein</fullName>
    </submittedName>
</protein>
<dbReference type="RefSeq" id="WP_143892893.1">
    <property type="nucleotide sequence ID" value="NZ_CP041666.1"/>
</dbReference>
<keyword evidence="1" id="KW-1133">Transmembrane helix</keyword>
<keyword evidence="3" id="KW-1185">Reference proteome</keyword>
<accession>A0A516KEN8</accession>
<evidence type="ECO:0000256" key="1">
    <source>
        <dbReference type="SAM" id="Phobius"/>
    </source>
</evidence>
<reference evidence="2 3" key="1">
    <citation type="submission" date="2019-07" db="EMBL/GenBank/DDBJ databases">
        <authorList>
            <person name="Li J."/>
        </authorList>
    </citation>
    <scope>NUCLEOTIDE SEQUENCE [LARGE SCALE GENOMIC DNA]</scope>
    <source>
        <strain evidence="2 3">TKL69</strain>
    </source>
</reference>
<dbReference type="Proteomes" id="UP000315215">
    <property type="component" value="Chromosome"/>
</dbReference>
<evidence type="ECO:0000313" key="3">
    <source>
        <dbReference type="Proteomes" id="UP000315215"/>
    </source>
</evidence>
<sequence>MKKIGLYGWTLMITLMVVAISVIAGYVMFFSAPESEGRDLAGELTSMNAEDIDEETAEKIKEVQATIGKDHRNIGDYVSSTHEFYNDTTGYGAINHLNWIEQRNMADDILKKIGGFVESAKEENLIHDLEHIERLAKSVKEEENIEHVRNLHRYFHDLDIALNAYHDYRQVWNVTRTLSAK</sequence>
<dbReference type="AlphaFoldDB" id="A0A516KEN8"/>
<gene>
    <name evidence="2" type="ORF">FN924_06660</name>
</gene>
<organism evidence="2 3">
    <name type="scientific">Radiobacillus deserti</name>
    <dbReference type="NCBI Taxonomy" id="2594883"/>
    <lineage>
        <taxon>Bacteria</taxon>
        <taxon>Bacillati</taxon>
        <taxon>Bacillota</taxon>
        <taxon>Bacilli</taxon>
        <taxon>Bacillales</taxon>
        <taxon>Bacillaceae</taxon>
        <taxon>Radiobacillus</taxon>
    </lineage>
</organism>
<keyword evidence="1" id="KW-0812">Transmembrane</keyword>
<feature type="transmembrane region" description="Helical" evidence="1">
    <location>
        <begin position="6"/>
        <end position="29"/>
    </location>
</feature>
<keyword evidence="1" id="KW-0472">Membrane</keyword>
<name>A0A516KEN8_9BACI</name>
<evidence type="ECO:0000313" key="2">
    <source>
        <dbReference type="EMBL" id="QDP39872.1"/>
    </source>
</evidence>